<keyword evidence="11" id="KW-1185">Reference proteome</keyword>
<feature type="transmembrane region" description="Helical" evidence="7">
    <location>
        <begin position="327"/>
        <end position="351"/>
    </location>
</feature>
<name>A0A927MBY5_9ACTN</name>
<dbReference type="PANTHER" id="PTHR30572">
    <property type="entry name" value="MEMBRANE COMPONENT OF TRANSPORTER-RELATED"/>
    <property type="match status" value="1"/>
</dbReference>
<dbReference type="RefSeq" id="WP_192770008.1">
    <property type="nucleotide sequence ID" value="NZ_JADBEB010000001.1"/>
</dbReference>
<feature type="transmembrane region" description="Helical" evidence="7">
    <location>
        <begin position="275"/>
        <end position="300"/>
    </location>
</feature>
<feature type="transmembrane region" description="Helical" evidence="7">
    <location>
        <begin position="363"/>
        <end position="384"/>
    </location>
</feature>
<evidence type="ECO:0000256" key="1">
    <source>
        <dbReference type="ARBA" id="ARBA00004651"/>
    </source>
</evidence>
<evidence type="ECO:0000256" key="4">
    <source>
        <dbReference type="ARBA" id="ARBA00022989"/>
    </source>
</evidence>
<dbReference type="EMBL" id="JADBEB010000001">
    <property type="protein sequence ID" value="MBE1490790.1"/>
    <property type="molecule type" value="Genomic_DNA"/>
</dbReference>
<protein>
    <submittedName>
        <fullName evidence="10">ABC transport system permease protein</fullName>
    </submittedName>
</protein>
<keyword evidence="5 7" id="KW-0472">Membrane</keyword>
<dbReference type="InterPro" id="IPR025857">
    <property type="entry name" value="MacB_PCD"/>
</dbReference>
<proteinExistence type="inferred from homology"/>
<evidence type="ECO:0000313" key="10">
    <source>
        <dbReference type="EMBL" id="MBE1490790.1"/>
    </source>
</evidence>
<dbReference type="PANTHER" id="PTHR30572:SF4">
    <property type="entry name" value="ABC TRANSPORTER PERMEASE YTRF"/>
    <property type="match status" value="1"/>
</dbReference>
<keyword evidence="3 7" id="KW-0812">Transmembrane</keyword>
<dbReference type="InterPro" id="IPR050250">
    <property type="entry name" value="Macrolide_Exporter_MacB"/>
</dbReference>
<accession>A0A927MBY5</accession>
<organism evidence="10 11">
    <name type="scientific">Plantactinospora soyae</name>
    <dbReference type="NCBI Taxonomy" id="1544732"/>
    <lineage>
        <taxon>Bacteria</taxon>
        <taxon>Bacillati</taxon>
        <taxon>Actinomycetota</taxon>
        <taxon>Actinomycetes</taxon>
        <taxon>Micromonosporales</taxon>
        <taxon>Micromonosporaceae</taxon>
        <taxon>Plantactinospora</taxon>
    </lineage>
</organism>
<evidence type="ECO:0000256" key="7">
    <source>
        <dbReference type="SAM" id="Phobius"/>
    </source>
</evidence>
<dbReference type="Pfam" id="PF12704">
    <property type="entry name" value="MacB_PCD"/>
    <property type="match status" value="1"/>
</dbReference>
<feature type="domain" description="MacB-like periplasmic core" evidence="9">
    <location>
        <begin position="32"/>
        <end position="233"/>
    </location>
</feature>
<evidence type="ECO:0000259" key="9">
    <source>
        <dbReference type="Pfam" id="PF12704"/>
    </source>
</evidence>
<evidence type="ECO:0000256" key="3">
    <source>
        <dbReference type="ARBA" id="ARBA00022692"/>
    </source>
</evidence>
<dbReference type="Pfam" id="PF02687">
    <property type="entry name" value="FtsX"/>
    <property type="match status" value="1"/>
</dbReference>
<dbReference type="GO" id="GO:0005886">
    <property type="term" value="C:plasma membrane"/>
    <property type="evidence" value="ECO:0007669"/>
    <property type="project" value="UniProtKB-SubCell"/>
</dbReference>
<keyword evidence="4 7" id="KW-1133">Transmembrane helix</keyword>
<dbReference type="GO" id="GO:0022857">
    <property type="term" value="F:transmembrane transporter activity"/>
    <property type="evidence" value="ECO:0007669"/>
    <property type="project" value="TreeGrafter"/>
</dbReference>
<keyword evidence="2" id="KW-1003">Cell membrane</keyword>
<reference evidence="10" key="1">
    <citation type="submission" date="2020-10" db="EMBL/GenBank/DDBJ databases">
        <title>Sequencing the genomes of 1000 actinobacteria strains.</title>
        <authorList>
            <person name="Klenk H.-P."/>
        </authorList>
    </citation>
    <scope>NUCLEOTIDE SEQUENCE</scope>
    <source>
        <strain evidence="10">DSM 46832</strain>
    </source>
</reference>
<comment type="similarity">
    <text evidence="6">Belongs to the ABC-4 integral membrane protein family.</text>
</comment>
<dbReference type="InterPro" id="IPR003838">
    <property type="entry name" value="ABC3_permease_C"/>
</dbReference>
<comment type="subcellular location">
    <subcellularLocation>
        <location evidence="1">Cell membrane</location>
        <topology evidence="1">Multi-pass membrane protein</topology>
    </subcellularLocation>
</comment>
<evidence type="ECO:0000313" key="11">
    <source>
        <dbReference type="Proteomes" id="UP000649753"/>
    </source>
</evidence>
<sequence>MTTPDSPRSRLRTRDLLPTGTLGLRSRRVRALLSGLGIAIGIASVVSVIGLTRSSQSHLLAQIDQLGTNLLTVGNGTDSNGAETRLPTSATPMIRQIPAVRSVAPTAKLSSNIYRNDRVPAGRTGGRAVRACDASLLATLDGSLLTGTFLDAGPYPVTVLGYQAATTLGIDDVSAGPRVWLGNHWYTVVGILTPFPLAPEIDQSALVSFASAEHLLGYDGHPSRLYLRTDPERVTDVAGLLAGTANPVDPARVEVSRPSEVLTAQLAVKEAGAGLFLGLSAIALLVGAIGIANVMVISVLERRTEIGLRRALGATRGHVAAQFLTEALVLSTLGGGAGIAVGTGVTTAISVHQGWIVLIPPGALWGATAVSVAAGMIAGLYPALRAANVPPTDALRTS</sequence>
<feature type="transmembrane region" description="Helical" evidence="7">
    <location>
        <begin position="31"/>
        <end position="51"/>
    </location>
</feature>
<evidence type="ECO:0000256" key="2">
    <source>
        <dbReference type="ARBA" id="ARBA00022475"/>
    </source>
</evidence>
<evidence type="ECO:0000256" key="5">
    <source>
        <dbReference type="ARBA" id="ARBA00023136"/>
    </source>
</evidence>
<evidence type="ECO:0000259" key="8">
    <source>
        <dbReference type="Pfam" id="PF02687"/>
    </source>
</evidence>
<dbReference type="Proteomes" id="UP000649753">
    <property type="component" value="Unassembled WGS sequence"/>
</dbReference>
<evidence type="ECO:0000256" key="6">
    <source>
        <dbReference type="ARBA" id="ARBA00038076"/>
    </source>
</evidence>
<gene>
    <name evidence="10" type="ORF">H4W31_006428</name>
</gene>
<feature type="domain" description="ABC3 transporter permease C-terminal" evidence="8">
    <location>
        <begin position="279"/>
        <end position="391"/>
    </location>
</feature>
<comment type="caution">
    <text evidence="10">The sequence shown here is derived from an EMBL/GenBank/DDBJ whole genome shotgun (WGS) entry which is preliminary data.</text>
</comment>
<dbReference type="AlphaFoldDB" id="A0A927MBY5"/>